<feature type="transmembrane region" description="Helical" evidence="1">
    <location>
        <begin position="208"/>
        <end position="228"/>
    </location>
</feature>
<dbReference type="RefSeq" id="WP_344465406.1">
    <property type="nucleotide sequence ID" value="NZ_BAAANT010000016.1"/>
</dbReference>
<accession>A0ABP5LBC6</accession>
<proteinExistence type="predicted"/>
<keyword evidence="1" id="KW-0472">Membrane</keyword>
<organism evidence="2 3">
    <name type="scientific">Kitasatospora kazusensis</name>
    <dbReference type="NCBI Taxonomy" id="407974"/>
    <lineage>
        <taxon>Bacteria</taxon>
        <taxon>Bacillati</taxon>
        <taxon>Actinomycetota</taxon>
        <taxon>Actinomycetes</taxon>
        <taxon>Kitasatosporales</taxon>
        <taxon>Streptomycetaceae</taxon>
        <taxon>Kitasatospora</taxon>
    </lineage>
</organism>
<reference evidence="3" key="1">
    <citation type="journal article" date="2019" name="Int. J. Syst. Evol. Microbiol.">
        <title>The Global Catalogue of Microorganisms (GCM) 10K type strain sequencing project: providing services to taxonomists for standard genome sequencing and annotation.</title>
        <authorList>
            <consortium name="The Broad Institute Genomics Platform"/>
            <consortium name="The Broad Institute Genome Sequencing Center for Infectious Disease"/>
            <person name="Wu L."/>
            <person name="Ma J."/>
        </authorList>
    </citation>
    <scope>NUCLEOTIDE SEQUENCE [LARGE SCALE GENOMIC DNA]</scope>
    <source>
        <strain evidence="3">JCM 14560</strain>
    </source>
</reference>
<protein>
    <submittedName>
        <fullName evidence="2">MFS transporter</fullName>
    </submittedName>
</protein>
<sequence length="554" mass="58911">MATWGWAKPAAGERPRLGLGLGGLRDPLTAATALAAVLNVLWALFLARDSGDLAAQYAWTDFIRQNPDSAYNLSWYGGMHTASYSLLSPYLMGWLGVRTTGVLAATASTTVAAWLLLRVRAARPLPLALWTAVALSADLYSGRVTFALGVLFALGAVALLFPAAGRERARLVAVLGLGALASTASPVAGLFLEVVAAALFLDRRRSESYALAAGPVLVIGGTALLFPFQGVQPFDWWLAWPLAVSAACAAVLLPREWRVLRAGSAVYALGAALTWLIPSPVGSNVERLPLLFGPTVLLAAVLRRPDGGRPVDRRRRAALALLLCAGVLWQVTKPIGDLVTTVPAQATALHPQPLIDELRRVGADRGRVEVVPLRTHGEASDIAPYVNLARGWNRQADVARNPLFYQDALAPDDYHAWLQYWGVGFVVLPAGQPDDAAVDEARIVQEPHSWLSPVWKDANWQLYRVTDALPLVAPPATVQLAGPAAVTIEVPQAGSVLLRIPWSPWLSLGAEAGGTGSCLTEGGGDWTVLHAAHAGTYQVASRYGLPRGAPCEKA</sequence>
<dbReference type="Proteomes" id="UP001422759">
    <property type="component" value="Unassembled WGS sequence"/>
</dbReference>
<keyword evidence="3" id="KW-1185">Reference proteome</keyword>
<feature type="transmembrane region" description="Helical" evidence="1">
    <location>
        <begin position="171"/>
        <end position="201"/>
    </location>
</feature>
<evidence type="ECO:0000313" key="2">
    <source>
        <dbReference type="EMBL" id="GAA2144578.1"/>
    </source>
</evidence>
<evidence type="ECO:0000256" key="1">
    <source>
        <dbReference type="SAM" id="Phobius"/>
    </source>
</evidence>
<feature type="transmembrane region" description="Helical" evidence="1">
    <location>
        <begin position="28"/>
        <end position="47"/>
    </location>
</feature>
<evidence type="ECO:0000313" key="3">
    <source>
        <dbReference type="Proteomes" id="UP001422759"/>
    </source>
</evidence>
<feature type="transmembrane region" description="Helical" evidence="1">
    <location>
        <begin position="144"/>
        <end position="165"/>
    </location>
</feature>
<keyword evidence="1" id="KW-0812">Transmembrane</keyword>
<feature type="transmembrane region" description="Helical" evidence="1">
    <location>
        <begin position="95"/>
        <end position="117"/>
    </location>
</feature>
<keyword evidence="1" id="KW-1133">Transmembrane helix</keyword>
<dbReference type="EMBL" id="BAAANT010000016">
    <property type="protein sequence ID" value="GAA2144578.1"/>
    <property type="molecule type" value="Genomic_DNA"/>
</dbReference>
<comment type="caution">
    <text evidence="2">The sequence shown here is derived from an EMBL/GenBank/DDBJ whole genome shotgun (WGS) entry which is preliminary data.</text>
</comment>
<feature type="transmembrane region" description="Helical" evidence="1">
    <location>
        <begin position="234"/>
        <end position="253"/>
    </location>
</feature>
<feature type="transmembrane region" description="Helical" evidence="1">
    <location>
        <begin position="265"/>
        <end position="282"/>
    </location>
</feature>
<name>A0ABP5LBC6_9ACTN</name>
<gene>
    <name evidence="2" type="ORF">GCM10009760_32250</name>
</gene>